<organism evidence="8 9">
    <name type="scientific">Phoenix dactylifera</name>
    <name type="common">Date palm</name>
    <dbReference type="NCBI Taxonomy" id="42345"/>
    <lineage>
        <taxon>Eukaryota</taxon>
        <taxon>Viridiplantae</taxon>
        <taxon>Streptophyta</taxon>
        <taxon>Embryophyta</taxon>
        <taxon>Tracheophyta</taxon>
        <taxon>Spermatophyta</taxon>
        <taxon>Magnoliopsida</taxon>
        <taxon>Liliopsida</taxon>
        <taxon>Arecaceae</taxon>
        <taxon>Coryphoideae</taxon>
        <taxon>Phoeniceae</taxon>
        <taxon>Phoenix</taxon>
    </lineage>
</organism>
<dbReference type="GeneID" id="103716104"/>
<dbReference type="Proteomes" id="UP000228380">
    <property type="component" value="Chromosome 1"/>
</dbReference>
<comment type="subcellular location">
    <subcellularLocation>
        <location evidence="7">Membrane</location>
        <topology evidence="7">Multi-pass membrane protein</topology>
    </subcellularLocation>
</comment>
<dbReference type="Pfam" id="PF04145">
    <property type="entry name" value="Ctr"/>
    <property type="match status" value="2"/>
</dbReference>
<keyword evidence="4 7" id="KW-1133">Transmembrane helix</keyword>
<evidence type="ECO:0000256" key="7">
    <source>
        <dbReference type="RuleBase" id="RU367022"/>
    </source>
</evidence>
<feature type="transmembrane region" description="Helical" evidence="7">
    <location>
        <begin position="205"/>
        <end position="225"/>
    </location>
</feature>
<evidence type="ECO:0000256" key="4">
    <source>
        <dbReference type="ARBA" id="ARBA00022989"/>
    </source>
</evidence>
<reference evidence="8" key="1">
    <citation type="journal article" date="2019" name="Nat. Commun.">
        <title>Genome-wide association mapping of date palm fruit traits.</title>
        <authorList>
            <person name="Hazzouri K.M."/>
            <person name="Gros-Balthazard M."/>
            <person name="Flowers J.M."/>
            <person name="Copetti D."/>
            <person name="Lemansour A."/>
            <person name="Lebrun M."/>
            <person name="Masmoudi K."/>
            <person name="Ferrand S."/>
            <person name="Dhar M.I."/>
            <person name="Fresquez Z.A."/>
            <person name="Rosas U."/>
            <person name="Zhang J."/>
            <person name="Talag J."/>
            <person name="Lee S."/>
            <person name="Kudrna D."/>
            <person name="Powell R.F."/>
            <person name="Leitch I.J."/>
            <person name="Krueger R.R."/>
            <person name="Wing R.A."/>
            <person name="Amiri K.M.A."/>
            <person name="Purugganan M.D."/>
        </authorList>
    </citation>
    <scope>NUCLEOTIDE SEQUENCE [LARGE SCALE GENOMIC DNA]</scope>
    <source>
        <strain evidence="8">cv. Khalas</strain>
    </source>
</reference>
<keyword evidence="2 7" id="KW-0812">Transmembrane</keyword>
<dbReference type="PANTHER" id="PTHR12483:SF117">
    <property type="entry name" value="COPPER TRANSPORTER 3"/>
    <property type="match status" value="1"/>
</dbReference>
<proteinExistence type="inferred from homology"/>
<accession>A0A8B7CMA5</accession>
<feature type="transmembrane region" description="Helical" evidence="7">
    <location>
        <begin position="146"/>
        <end position="166"/>
    </location>
</feature>
<dbReference type="PANTHER" id="PTHR12483">
    <property type="entry name" value="SOLUTE CARRIER FAMILY 31 COPPER TRANSPORTERS"/>
    <property type="match status" value="1"/>
</dbReference>
<dbReference type="RefSeq" id="XP_008802194.1">
    <property type="nucleotide sequence ID" value="XM_008803972.3"/>
</dbReference>
<evidence type="ECO:0000256" key="2">
    <source>
        <dbReference type="ARBA" id="ARBA00022692"/>
    </source>
</evidence>
<dbReference type="GO" id="GO:0005886">
    <property type="term" value="C:plasma membrane"/>
    <property type="evidence" value="ECO:0007669"/>
    <property type="project" value="TreeGrafter"/>
</dbReference>
<keyword evidence="7" id="KW-0406">Ion transport</keyword>
<comment type="similarity">
    <text evidence="1 7">Belongs to the copper transporter (Ctr) (TC 1.A.56) family. SLC31A subfamily.</text>
</comment>
<evidence type="ECO:0000256" key="3">
    <source>
        <dbReference type="ARBA" id="ARBA00022796"/>
    </source>
</evidence>
<keyword evidence="5 7" id="KW-0186">Copper</keyword>
<dbReference type="KEGG" id="pda:103716104"/>
<keyword evidence="3 7" id="KW-0187">Copper transport</keyword>
<evidence type="ECO:0000256" key="6">
    <source>
        <dbReference type="ARBA" id="ARBA00023136"/>
    </source>
</evidence>
<evidence type="ECO:0000313" key="9">
    <source>
        <dbReference type="RefSeq" id="XP_008802194.1"/>
    </source>
</evidence>
<sequence>MIQACMAAIQAKDASHRIRILSAGRMPKRLSKSILFGRVVPMPALFRTIPPSSTTPYRALSSLPHLNLCPNNKGHRTATLPRIALAKSSAMDDGMGDMGHHGMAPMGDMGQGMGDMGHGMDDMHMTFSWGKNAQILFSGWPGDRGGMYALALIVVFVLAVLLEWFNYSRVISPRWSRVVAGLVQTAMHAVRVGLAYVVMLAVMSFNVGVLIAVILGHAVGFLLFYSSVFKRPPPPDEESKGYLRPMAC</sequence>
<evidence type="ECO:0000256" key="1">
    <source>
        <dbReference type="ARBA" id="ARBA00006921"/>
    </source>
</evidence>
<evidence type="ECO:0000256" key="5">
    <source>
        <dbReference type="ARBA" id="ARBA00023008"/>
    </source>
</evidence>
<dbReference type="InterPro" id="IPR007274">
    <property type="entry name" value="Cop_transporter"/>
</dbReference>
<reference evidence="9" key="2">
    <citation type="submission" date="2025-08" db="UniProtKB">
        <authorList>
            <consortium name="RefSeq"/>
        </authorList>
    </citation>
    <scope>IDENTIFICATION</scope>
    <source>
        <tissue evidence="9">Young leaves</tissue>
    </source>
</reference>
<protein>
    <recommendedName>
        <fullName evidence="7">Copper transport protein</fullName>
    </recommendedName>
</protein>
<keyword evidence="7" id="KW-0813">Transport</keyword>
<gene>
    <name evidence="9" type="primary">LOC103716104</name>
</gene>
<name>A0A8B7CMA5_PHODC</name>
<dbReference type="GO" id="GO:0005375">
    <property type="term" value="F:copper ion transmembrane transporter activity"/>
    <property type="evidence" value="ECO:0007669"/>
    <property type="project" value="UniProtKB-UniRule"/>
</dbReference>
<keyword evidence="6 7" id="KW-0472">Membrane</keyword>
<dbReference type="AlphaFoldDB" id="A0A8B7CMA5"/>
<keyword evidence="8" id="KW-1185">Reference proteome</keyword>
<dbReference type="OrthoDB" id="73901at2759"/>
<evidence type="ECO:0000313" key="8">
    <source>
        <dbReference type="Proteomes" id="UP000228380"/>
    </source>
</evidence>